<keyword evidence="7 8" id="KW-0482">Metalloprotease</keyword>
<dbReference type="PANTHER" id="PTHR22726:SF1">
    <property type="entry name" value="METALLOENDOPEPTIDASE OMA1, MITOCHONDRIAL"/>
    <property type="match status" value="1"/>
</dbReference>
<name>A0ABQ1QYW5_9ALTE</name>
<dbReference type="CDD" id="cd07333">
    <property type="entry name" value="M48C_bepA_like"/>
    <property type="match status" value="1"/>
</dbReference>
<dbReference type="InterPro" id="IPR051156">
    <property type="entry name" value="Mito/Outer_Membr_Metalloprot"/>
</dbReference>
<comment type="cofactor">
    <cofactor evidence="8">
        <name>Zn(2+)</name>
        <dbReference type="ChEBI" id="CHEBI:29105"/>
    </cofactor>
    <text evidence="8">Binds 1 zinc ion per subunit.</text>
</comment>
<feature type="binding site" evidence="8">
    <location>
        <position position="103"/>
    </location>
    <ligand>
        <name>Zn(2+)</name>
        <dbReference type="ChEBI" id="CHEBI:29105"/>
        <note>catalytic</note>
    </ligand>
</feature>
<evidence type="ECO:0000256" key="6">
    <source>
        <dbReference type="ARBA" id="ARBA00022833"/>
    </source>
</evidence>
<keyword evidence="4 8" id="KW-0574">Periplasm</keyword>
<protein>
    <recommendedName>
        <fullName evidence="8">Putative beta-barrel assembly-enhancing protease</fullName>
        <ecNumber evidence="8">3.4.-.-</ecNumber>
    </recommendedName>
</protein>
<keyword evidence="3 8" id="KW-0732">Signal</keyword>
<dbReference type="Proteomes" id="UP000614272">
    <property type="component" value="Unassembled WGS sequence"/>
</dbReference>
<evidence type="ECO:0000259" key="9">
    <source>
        <dbReference type="Pfam" id="PF01435"/>
    </source>
</evidence>
<feature type="active site" evidence="8">
    <location>
        <position position="100"/>
    </location>
</feature>
<comment type="subcellular location">
    <subcellularLocation>
        <location evidence="8">Periplasm</location>
    </subcellularLocation>
</comment>
<keyword evidence="5 8" id="KW-0378">Hydrolase</keyword>
<gene>
    <name evidence="10" type="primary">yfgC</name>
    <name evidence="10" type="ORF">GCM10011357_05020</name>
</gene>
<evidence type="ECO:0000313" key="10">
    <source>
        <dbReference type="EMBL" id="GGD52122.1"/>
    </source>
</evidence>
<evidence type="ECO:0000256" key="5">
    <source>
        <dbReference type="ARBA" id="ARBA00022801"/>
    </source>
</evidence>
<keyword evidence="6 8" id="KW-0862">Zinc</keyword>
<organism evidence="10 11">
    <name type="scientific">Lacimicrobium alkaliphilum</name>
    <dbReference type="NCBI Taxonomy" id="1526571"/>
    <lineage>
        <taxon>Bacteria</taxon>
        <taxon>Pseudomonadati</taxon>
        <taxon>Pseudomonadota</taxon>
        <taxon>Gammaproteobacteria</taxon>
        <taxon>Alteromonadales</taxon>
        <taxon>Alteromonadaceae</taxon>
        <taxon>Lacimicrobium</taxon>
    </lineage>
</organism>
<keyword evidence="2 8" id="KW-0479">Metal-binding</keyword>
<dbReference type="Gene3D" id="3.30.2010.10">
    <property type="entry name" value="Metalloproteases ('zincins'), catalytic domain"/>
    <property type="match status" value="1"/>
</dbReference>
<dbReference type="InterPro" id="IPR011990">
    <property type="entry name" value="TPR-like_helical_dom_sf"/>
</dbReference>
<dbReference type="InterPro" id="IPR030873">
    <property type="entry name" value="Protease_BepA"/>
</dbReference>
<dbReference type="HAMAP" id="MF_00997">
    <property type="entry name" value="Protease_BepA"/>
    <property type="match status" value="1"/>
</dbReference>
<dbReference type="EC" id="3.4.-.-" evidence="8"/>
<accession>A0ABQ1QYW5</accession>
<keyword evidence="11" id="KW-1185">Reference proteome</keyword>
<keyword evidence="1 8" id="KW-0645">Protease</keyword>
<feature type="binding site" evidence="8">
    <location>
        <position position="99"/>
    </location>
    <ligand>
        <name>Zn(2+)</name>
        <dbReference type="ChEBI" id="CHEBI:29105"/>
        <note>catalytic</note>
    </ligand>
</feature>
<comment type="similarity">
    <text evidence="8">Belongs to the peptidase M48 family. BepA subfamily.</text>
</comment>
<dbReference type="SUPFAM" id="SSF48452">
    <property type="entry name" value="TPR-like"/>
    <property type="match status" value="1"/>
</dbReference>
<reference evidence="11" key="1">
    <citation type="journal article" date="2019" name="Int. J. Syst. Evol. Microbiol.">
        <title>The Global Catalogue of Microorganisms (GCM) 10K type strain sequencing project: providing services to taxonomists for standard genome sequencing and annotation.</title>
        <authorList>
            <consortium name="The Broad Institute Genomics Platform"/>
            <consortium name="The Broad Institute Genome Sequencing Center for Infectious Disease"/>
            <person name="Wu L."/>
            <person name="Ma J."/>
        </authorList>
    </citation>
    <scope>NUCLEOTIDE SEQUENCE [LARGE SCALE GENOMIC DNA]</scope>
    <source>
        <strain evidence="11">CGMCC 1.12923</strain>
    </source>
</reference>
<dbReference type="EMBL" id="BMGJ01000002">
    <property type="protein sequence ID" value="GGD52122.1"/>
    <property type="molecule type" value="Genomic_DNA"/>
</dbReference>
<evidence type="ECO:0000256" key="4">
    <source>
        <dbReference type="ARBA" id="ARBA00022764"/>
    </source>
</evidence>
<feature type="binding site" evidence="8">
    <location>
        <position position="164"/>
    </location>
    <ligand>
        <name>Zn(2+)</name>
        <dbReference type="ChEBI" id="CHEBI:29105"/>
        <note>catalytic</note>
    </ligand>
</feature>
<comment type="caution">
    <text evidence="10">The sequence shown here is derived from an EMBL/GenBank/DDBJ whole genome shotgun (WGS) entry which is preliminary data.</text>
</comment>
<dbReference type="Pfam" id="PF01435">
    <property type="entry name" value="Peptidase_M48"/>
    <property type="match status" value="1"/>
</dbReference>
<feature type="active site" description="Proton donor" evidence="8">
    <location>
        <position position="168"/>
    </location>
</feature>
<dbReference type="GO" id="GO:0008233">
    <property type="term" value="F:peptidase activity"/>
    <property type="evidence" value="ECO:0007669"/>
    <property type="project" value="UniProtKB-KW"/>
</dbReference>
<evidence type="ECO:0000256" key="1">
    <source>
        <dbReference type="ARBA" id="ARBA00022670"/>
    </source>
</evidence>
<dbReference type="GO" id="GO:0006508">
    <property type="term" value="P:proteolysis"/>
    <property type="evidence" value="ECO:0007669"/>
    <property type="project" value="UniProtKB-KW"/>
</dbReference>
<sequence>MVASSAISIDKEKLIGEVLMRQLRAQAPIINDPLIEEYIQDLGNRLVAQADNAKFPFRFFPINNDAINAFAFYGGHIGVHTGLLVKADSESELASVVAHEIAHVTQRHIARSMEARQNASPLQVVSMLGGILLALANPEAGMAAISAGQAAGQQAMINYTRSNEKEADRVGIEILARAGFEPQASASFFGKLAAQYRYVSKPPAFLMTHPLPESRVADMKARVGNYPAARRPESLAFQLVKARILARYSLDSKQRLVHFRDRLENARTEIEVKSSQYGLALALLADEQYVEANGIIAKLLQEDEENLFYIDTFTDISLATGQNEQAISRLSSLLKTQPRNRVLALNLANALIQNKEYNRAVSHLKDYLLVNPDHLLSYQLLTEAYGESGQKMEMHQARAEVYALNSAYTRAVDELKTAYNFTQNSVIEKQRILARIEQMREAETRLNKL</sequence>
<comment type="function">
    <text evidence="8">Functions as both a chaperone and a metalloprotease. Maintains the integrity of the outer membrane by promoting either the assembly or the elimination of outer membrane proteins, depending on their folding state.</text>
</comment>
<dbReference type="Gene3D" id="1.25.40.10">
    <property type="entry name" value="Tetratricopeptide repeat domain"/>
    <property type="match status" value="1"/>
</dbReference>
<proteinExistence type="inferred from homology"/>
<evidence type="ECO:0000313" key="11">
    <source>
        <dbReference type="Proteomes" id="UP000614272"/>
    </source>
</evidence>
<evidence type="ECO:0000256" key="7">
    <source>
        <dbReference type="ARBA" id="ARBA00023049"/>
    </source>
</evidence>
<evidence type="ECO:0000256" key="8">
    <source>
        <dbReference type="HAMAP-Rule" id="MF_00997"/>
    </source>
</evidence>
<feature type="domain" description="Peptidase M48" evidence="9">
    <location>
        <begin position="36"/>
        <end position="222"/>
    </location>
</feature>
<dbReference type="InterPro" id="IPR001915">
    <property type="entry name" value="Peptidase_M48"/>
</dbReference>
<evidence type="ECO:0000256" key="3">
    <source>
        <dbReference type="ARBA" id="ARBA00022729"/>
    </source>
</evidence>
<evidence type="ECO:0000256" key="2">
    <source>
        <dbReference type="ARBA" id="ARBA00022723"/>
    </source>
</evidence>
<dbReference type="Pfam" id="PF14559">
    <property type="entry name" value="TPR_19"/>
    <property type="match status" value="1"/>
</dbReference>
<dbReference type="PANTHER" id="PTHR22726">
    <property type="entry name" value="METALLOENDOPEPTIDASE OMA1"/>
    <property type="match status" value="1"/>
</dbReference>